<dbReference type="GO" id="GO:0006508">
    <property type="term" value="P:proteolysis"/>
    <property type="evidence" value="ECO:0007669"/>
    <property type="project" value="InterPro"/>
</dbReference>
<dbReference type="InterPro" id="IPR011600">
    <property type="entry name" value="Pept_C14_caspase"/>
</dbReference>
<comment type="caution">
    <text evidence="2">The sequence shown here is derived from an EMBL/GenBank/DDBJ whole genome shotgun (WGS) entry which is preliminary data.</text>
</comment>
<sequence>MVTLVHRKTALLIGNNGYHRLSNELDQSIENVNRLSDLLTKIGFHVTSESDVEKYDLTELIIKFAQTINNGDLVFLYFSGHACQVNGANYLIPVNDTWIQTERDVIAFGINVDRMLRRIVEQNPSYANIFVFDCCRPYAGGSSNNLFTKHLLKNLAEENVQVVDIFQRIVHDVYDETHQKQRPLSINGLKQDHQIFLNYVAPPPAPVPIWVEIVPEEKESFLKEQSESKASCDSLPNVEEITDSENEDVKKAEEFTKHILSKVPSGDLNQMETVCHIVHQLFQNENQECLFFNSRQGVNLYNSFGNLTDLSFDYTPFVLKLKDIREFEDVESHRDDLTIVNTLNRAVRSNEPHPVLEQIVERLATAHNTDKKNIVLKNVYVGSINIVYTVENSKEITMKELSELPKNVQSQFQQRISMKMHPLMKRPTFDVACFDERGHKNFEGEKGTYHIGPPGRTKEEERENYNTFAGIAQINTELGKKSYKVMLHVAVNPEGVCFTTDDNIWVVEKPENIRTYGLLMKEVLT</sequence>
<dbReference type="PANTHER" id="PTHR22576">
    <property type="entry name" value="MUCOSA ASSOCIATED LYMPHOID TISSUE LYMPHOMA TRANSLOCATION PROTEIN 1/PARACASPASE"/>
    <property type="match status" value="1"/>
</dbReference>
<dbReference type="InterPro" id="IPR029030">
    <property type="entry name" value="Caspase-like_dom_sf"/>
</dbReference>
<dbReference type="OrthoDB" id="428577at2759"/>
<evidence type="ECO:0000313" key="3">
    <source>
        <dbReference type="Proteomes" id="UP000663852"/>
    </source>
</evidence>
<organism evidence="2 3">
    <name type="scientific">Adineta ricciae</name>
    <name type="common">Rotifer</name>
    <dbReference type="NCBI Taxonomy" id="249248"/>
    <lineage>
        <taxon>Eukaryota</taxon>
        <taxon>Metazoa</taxon>
        <taxon>Spiralia</taxon>
        <taxon>Gnathifera</taxon>
        <taxon>Rotifera</taxon>
        <taxon>Eurotatoria</taxon>
        <taxon>Bdelloidea</taxon>
        <taxon>Adinetida</taxon>
        <taxon>Adinetidae</taxon>
        <taxon>Adineta</taxon>
    </lineage>
</organism>
<evidence type="ECO:0000313" key="2">
    <source>
        <dbReference type="EMBL" id="CAF1484976.1"/>
    </source>
</evidence>
<dbReference type="Pfam" id="PF00656">
    <property type="entry name" value="Peptidase_C14"/>
    <property type="match status" value="1"/>
</dbReference>
<dbReference type="AlphaFoldDB" id="A0A815S2V1"/>
<dbReference type="PANTHER" id="PTHR22576:SF37">
    <property type="entry name" value="MUCOSA-ASSOCIATED LYMPHOID TISSUE LYMPHOMA TRANSLOCATION PROTEIN 1"/>
    <property type="match status" value="1"/>
</dbReference>
<dbReference type="Proteomes" id="UP000663852">
    <property type="component" value="Unassembled WGS sequence"/>
</dbReference>
<evidence type="ECO:0000259" key="1">
    <source>
        <dbReference type="PROSITE" id="PS50208"/>
    </source>
</evidence>
<dbReference type="Gene3D" id="3.40.50.1460">
    <property type="match status" value="1"/>
</dbReference>
<dbReference type="EMBL" id="CAJNOJ010000561">
    <property type="protein sequence ID" value="CAF1484976.1"/>
    <property type="molecule type" value="Genomic_DNA"/>
</dbReference>
<proteinExistence type="predicted"/>
<dbReference type="GO" id="GO:0004197">
    <property type="term" value="F:cysteine-type endopeptidase activity"/>
    <property type="evidence" value="ECO:0007669"/>
    <property type="project" value="InterPro"/>
</dbReference>
<name>A0A815S2V1_ADIRI</name>
<dbReference type="InterPro" id="IPR052039">
    <property type="entry name" value="Caspase-related_regulators"/>
</dbReference>
<accession>A0A815S2V1</accession>
<feature type="domain" description="Caspase family p20" evidence="1">
    <location>
        <begin position="6"/>
        <end position="81"/>
    </location>
</feature>
<dbReference type="SUPFAM" id="SSF52129">
    <property type="entry name" value="Caspase-like"/>
    <property type="match status" value="1"/>
</dbReference>
<dbReference type="PROSITE" id="PS50208">
    <property type="entry name" value="CASPASE_P20"/>
    <property type="match status" value="1"/>
</dbReference>
<dbReference type="InterPro" id="IPR001309">
    <property type="entry name" value="Pept_C14_p20"/>
</dbReference>
<protein>
    <recommendedName>
        <fullName evidence="1">Caspase family p20 domain-containing protein</fullName>
    </recommendedName>
</protein>
<gene>
    <name evidence="2" type="ORF">EDS130_LOCUS41669</name>
</gene>
<reference evidence="2" key="1">
    <citation type="submission" date="2021-02" db="EMBL/GenBank/DDBJ databases">
        <authorList>
            <person name="Nowell W R."/>
        </authorList>
    </citation>
    <scope>NUCLEOTIDE SEQUENCE</scope>
</reference>